<dbReference type="RefSeq" id="WP_190476203.1">
    <property type="nucleotide sequence ID" value="NZ_JACJSG010000034.1"/>
</dbReference>
<evidence type="ECO:0000259" key="1">
    <source>
        <dbReference type="Pfam" id="PF01936"/>
    </source>
</evidence>
<protein>
    <submittedName>
        <fullName evidence="2">NYN domain-containing protein</fullName>
    </submittedName>
</protein>
<dbReference type="Gene3D" id="3.40.50.1010">
    <property type="entry name" value="5'-nuclease"/>
    <property type="match status" value="1"/>
</dbReference>
<evidence type="ECO:0000313" key="2">
    <source>
        <dbReference type="EMBL" id="MBD2503342.1"/>
    </source>
</evidence>
<comment type="caution">
    <text evidence="2">The sequence shown here is derived from an EMBL/GenBank/DDBJ whole genome shotgun (WGS) entry which is preliminary data.</text>
</comment>
<proteinExistence type="predicted"/>
<dbReference type="EMBL" id="JACJSG010000034">
    <property type="protein sequence ID" value="MBD2503342.1"/>
    <property type="molecule type" value="Genomic_DNA"/>
</dbReference>
<reference evidence="2 3" key="1">
    <citation type="journal article" date="2020" name="ISME J.">
        <title>Comparative genomics reveals insights into cyanobacterial evolution and habitat adaptation.</title>
        <authorList>
            <person name="Chen M.Y."/>
            <person name="Teng W.K."/>
            <person name="Zhao L."/>
            <person name="Hu C.X."/>
            <person name="Zhou Y.K."/>
            <person name="Han B.P."/>
            <person name="Song L.R."/>
            <person name="Shu W.S."/>
        </authorList>
    </citation>
    <scope>NUCLEOTIDE SEQUENCE [LARGE SCALE GENOMIC DNA]</scope>
    <source>
        <strain evidence="2 3">FACHB-119</strain>
    </source>
</reference>
<evidence type="ECO:0000313" key="3">
    <source>
        <dbReference type="Proteomes" id="UP000661112"/>
    </source>
</evidence>
<dbReference type="Pfam" id="PF01936">
    <property type="entry name" value="NYN"/>
    <property type="match status" value="1"/>
</dbReference>
<name>A0ABR8D846_9NOST</name>
<dbReference type="InterPro" id="IPR021139">
    <property type="entry name" value="NYN"/>
</dbReference>
<gene>
    <name evidence="2" type="ORF">H6G83_22515</name>
</gene>
<sequence>MTIRKSSHSQKSMGKNSVAIFCDVQNAPKIKEMAKYLLDFAAITLGSVHYKKLYYNSSFKEQVSIKDKLKLLGFECVNVTDTSENSADYRLVADCVKLFAPQKFPIPNTVIIVSGDWDYAGLVSVLQAMGKRVIIFAQKGSASTKIAGLIGSSNFYFVDDLPDLLNNINKLQPDSLV</sequence>
<keyword evidence="3" id="KW-1185">Reference proteome</keyword>
<dbReference type="Proteomes" id="UP000661112">
    <property type="component" value="Unassembled WGS sequence"/>
</dbReference>
<accession>A0ABR8D846</accession>
<organism evidence="2 3">
    <name type="scientific">Anabaena azotica FACHB-119</name>
    <dbReference type="NCBI Taxonomy" id="947527"/>
    <lineage>
        <taxon>Bacteria</taxon>
        <taxon>Bacillati</taxon>
        <taxon>Cyanobacteriota</taxon>
        <taxon>Cyanophyceae</taxon>
        <taxon>Nostocales</taxon>
        <taxon>Nostocaceae</taxon>
        <taxon>Anabaena</taxon>
        <taxon>Anabaena azotica</taxon>
    </lineage>
</organism>
<feature type="domain" description="NYN" evidence="1">
    <location>
        <begin position="18"/>
        <end position="144"/>
    </location>
</feature>